<feature type="region of interest" description="Disordered" evidence="1">
    <location>
        <begin position="270"/>
        <end position="289"/>
    </location>
</feature>
<evidence type="ECO:0000256" key="1">
    <source>
        <dbReference type="SAM" id="MobiDB-lite"/>
    </source>
</evidence>
<feature type="signal peptide" evidence="2">
    <location>
        <begin position="1"/>
        <end position="20"/>
    </location>
</feature>
<name>A0ABS6ITA7_9HYPH</name>
<keyword evidence="2" id="KW-0732">Signal</keyword>
<feature type="compositionally biased region" description="Pro residues" evidence="1">
    <location>
        <begin position="139"/>
        <end position="148"/>
    </location>
</feature>
<dbReference type="EMBL" id="JAHOPB010000003">
    <property type="protein sequence ID" value="MBU8876947.1"/>
    <property type="molecule type" value="Genomic_DNA"/>
</dbReference>
<proteinExistence type="predicted"/>
<feature type="chain" id="PRO_5046858824" evidence="2">
    <location>
        <begin position="21"/>
        <end position="343"/>
    </location>
</feature>
<evidence type="ECO:0000313" key="4">
    <source>
        <dbReference type="Proteomes" id="UP000727907"/>
    </source>
</evidence>
<dbReference type="RefSeq" id="WP_216966245.1">
    <property type="nucleotide sequence ID" value="NZ_JAHOPB010000003.1"/>
</dbReference>
<organism evidence="3 4">
    <name type="scientific">Reyranella humidisoli</name>
    <dbReference type="NCBI Taxonomy" id="2849149"/>
    <lineage>
        <taxon>Bacteria</taxon>
        <taxon>Pseudomonadati</taxon>
        <taxon>Pseudomonadota</taxon>
        <taxon>Alphaproteobacteria</taxon>
        <taxon>Hyphomicrobiales</taxon>
        <taxon>Reyranellaceae</taxon>
        <taxon>Reyranella</taxon>
    </lineage>
</organism>
<evidence type="ECO:0000313" key="3">
    <source>
        <dbReference type="EMBL" id="MBU8876947.1"/>
    </source>
</evidence>
<sequence length="343" mass="36579">MRFALLLAPLLVLSGLAAQAQTYLAQQCVLFGEAQYRRLDGTIEKVAALEFPPPTIEKIDMKVGPQSVASALTLRGRLTYRNRGPLETQFVCLLDAADKPLFFYALPVPATRAAPTPFGRGPSGTPPPVATTALAPRPAQKPPEPPRQSLPATAIRLRGLVREVGGKLQFSPCDGAPMALEDRTPGQELGKALRALTASQEGRPMFVEFYGAREAGPGGGIGALEVRRAAVETAGCRERFDQREWIASGSEPSWRLEVTGRDMMLNVLGSPAPQRNAHGGLSRPGDGSVGYTALDDPGFTAAFEERRCVDPLSGSLFAYTVEVRSEGRSYAGCAAHNPAMPAP</sequence>
<keyword evidence="4" id="KW-1185">Reference proteome</keyword>
<feature type="region of interest" description="Disordered" evidence="1">
    <location>
        <begin position="115"/>
        <end position="152"/>
    </location>
</feature>
<reference evidence="3 4" key="1">
    <citation type="submission" date="2021-06" db="EMBL/GenBank/DDBJ databases">
        <authorList>
            <person name="Lee D.H."/>
        </authorList>
    </citation>
    <scope>NUCLEOTIDE SEQUENCE [LARGE SCALE GENOMIC DNA]</scope>
    <source>
        <strain evidence="3 4">MMS21-HV4-11</strain>
    </source>
</reference>
<accession>A0ABS6ITA7</accession>
<evidence type="ECO:0000256" key="2">
    <source>
        <dbReference type="SAM" id="SignalP"/>
    </source>
</evidence>
<gene>
    <name evidence="3" type="ORF">KQ910_24445</name>
</gene>
<dbReference type="Proteomes" id="UP000727907">
    <property type="component" value="Unassembled WGS sequence"/>
</dbReference>
<comment type="caution">
    <text evidence="3">The sequence shown here is derived from an EMBL/GenBank/DDBJ whole genome shotgun (WGS) entry which is preliminary data.</text>
</comment>
<protein>
    <submittedName>
        <fullName evidence="3">Uncharacterized protein</fullName>
    </submittedName>
</protein>